<dbReference type="InterPro" id="IPR011990">
    <property type="entry name" value="TPR-like_helical_dom_sf"/>
</dbReference>
<keyword evidence="1" id="KW-0677">Repeat</keyword>
<feature type="chain" id="PRO_5011542316" evidence="4">
    <location>
        <begin position="19"/>
        <end position="185"/>
    </location>
</feature>
<dbReference type="PANTHER" id="PTHR44858:SF1">
    <property type="entry name" value="UDP-N-ACETYLGLUCOSAMINE--PEPTIDE N-ACETYLGLUCOSAMINYLTRANSFERASE SPINDLY-RELATED"/>
    <property type="match status" value="1"/>
</dbReference>
<dbReference type="PANTHER" id="PTHR44858">
    <property type="entry name" value="TETRATRICOPEPTIDE REPEAT PROTEIN 6"/>
    <property type="match status" value="1"/>
</dbReference>
<keyword evidence="4" id="KW-0732">Signal</keyword>
<accession>A0A1H7QX06</accession>
<dbReference type="GO" id="GO:0046813">
    <property type="term" value="P:receptor-mediated virion attachment to host cell"/>
    <property type="evidence" value="ECO:0007669"/>
    <property type="project" value="TreeGrafter"/>
</dbReference>
<dbReference type="Proteomes" id="UP000199283">
    <property type="component" value="Unassembled WGS sequence"/>
</dbReference>
<reference evidence="5 6" key="1">
    <citation type="submission" date="2016-10" db="EMBL/GenBank/DDBJ databases">
        <authorList>
            <person name="de Groot N.N."/>
        </authorList>
    </citation>
    <scope>NUCLEOTIDE SEQUENCE [LARGE SCALE GENOMIC DNA]</scope>
    <source>
        <strain evidence="5 6">DSM 14858</strain>
    </source>
</reference>
<keyword evidence="2 3" id="KW-0802">TPR repeat</keyword>
<evidence type="ECO:0000256" key="1">
    <source>
        <dbReference type="ARBA" id="ARBA00022737"/>
    </source>
</evidence>
<sequence length="185" mass="20339">MLMRIAIPLALLSGPVFAECPAAPDITADMDGLIARAQEARNEGAARAISSEMWTFWAQAPDDQAQLLLDEGMTRRSAFDLDGAITAFDALIDYCPDYAEGYNQRAFAYFIRGDYEAALPDLDRAISLRPRHIAALAGKGLTLIQLGRIREGQDAIRAALAFNPWLSERQFLTLPPEDGPEQIDL</sequence>
<dbReference type="RefSeq" id="WP_342707777.1">
    <property type="nucleotide sequence ID" value="NZ_FNZQ01000006.1"/>
</dbReference>
<dbReference type="SMART" id="SM00028">
    <property type="entry name" value="TPR"/>
    <property type="match status" value="3"/>
</dbReference>
<evidence type="ECO:0000256" key="3">
    <source>
        <dbReference type="PROSITE-ProRule" id="PRU00339"/>
    </source>
</evidence>
<feature type="repeat" description="TPR" evidence="3">
    <location>
        <begin position="99"/>
        <end position="132"/>
    </location>
</feature>
<evidence type="ECO:0000313" key="6">
    <source>
        <dbReference type="Proteomes" id="UP000199283"/>
    </source>
</evidence>
<dbReference type="Pfam" id="PF00515">
    <property type="entry name" value="TPR_1"/>
    <property type="match status" value="1"/>
</dbReference>
<gene>
    <name evidence="5" type="ORF">SAMN04488526_2859</name>
</gene>
<dbReference type="AlphaFoldDB" id="A0A1H7QX06"/>
<dbReference type="InterPro" id="IPR050498">
    <property type="entry name" value="Ycf3"/>
</dbReference>
<dbReference type="InterPro" id="IPR019734">
    <property type="entry name" value="TPR_rpt"/>
</dbReference>
<name>A0A1H7QX06_9RHOB</name>
<evidence type="ECO:0000256" key="4">
    <source>
        <dbReference type="SAM" id="SignalP"/>
    </source>
</evidence>
<dbReference type="SUPFAM" id="SSF48452">
    <property type="entry name" value="TPR-like"/>
    <property type="match status" value="1"/>
</dbReference>
<dbReference type="PROSITE" id="PS50005">
    <property type="entry name" value="TPR"/>
    <property type="match status" value="1"/>
</dbReference>
<protein>
    <submittedName>
        <fullName evidence="5">TPR repeat-containing protein</fullName>
    </submittedName>
</protein>
<dbReference type="GO" id="GO:0009279">
    <property type="term" value="C:cell outer membrane"/>
    <property type="evidence" value="ECO:0007669"/>
    <property type="project" value="TreeGrafter"/>
</dbReference>
<organism evidence="5 6">
    <name type="scientific">Jannaschia helgolandensis</name>
    <dbReference type="NCBI Taxonomy" id="188906"/>
    <lineage>
        <taxon>Bacteria</taxon>
        <taxon>Pseudomonadati</taxon>
        <taxon>Pseudomonadota</taxon>
        <taxon>Alphaproteobacteria</taxon>
        <taxon>Rhodobacterales</taxon>
        <taxon>Roseobacteraceae</taxon>
        <taxon>Jannaschia</taxon>
    </lineage>
</organism>
<dbReference type="Gene3D" id="1.25.40.10">
    <property type="entry name" value="Tetratricopeptide repeat domain"/>
    <property type="match status" value="1"/>
</dbReference>
<dbReference type="STRING" id="188906.SAMN04488526_2859"/>
<dbReference type="EMBL" id="FNZQ01000006">
    <property type="protein sequence ID" value="SEL52530.1"/>
    <property type="molecule type" value="Genomic_DNA"/>
</dbReference>
<evidence type="ECO:0000256" key="2">
    <source>
        <dbReference type="ARBA" id="ARBA00022803"/>
    </source>
</evidence>
<proteinExistence type="predicted"/>
<keyword evidence="6" id="KW-1185">Reference proteome</keyword>
<evidence type="ECO:0000313" key="5">
    <source>
        <dbReference type="EMBL" id="SEL52530.1"/>
    </source>
</evidence>
<feature type="signal peptide" evidence="4">
    <location>
        <begin position="1"/>
        <end position="18"/>
    </location>
</feature>